<proteinExistence type="predicted"/>
<feature type="transmembrane region" description="Helical" evidence="1">
    <location>
        <begin position="12"/>
        <end position="30"/>
    </location>
</feature>
<sequence length="126" mass="14612">MFFLHLYCKKEIFFPFTAWFLLSGFSMLLTSNLEACAYLSQQLQANNIIEMNTLDTQNECDQLNLNVIITENKKFVTLHTDSMLPISIFQSILALNLFLITTIVIDTKFCNLQTQYFENKRAPPIT</sequence>
<keyword evidence="1" id="KW-0812">Transmembrane</keyword>
<name>A0ABX6QFD7_9HYPH</name>
<protein>
    <submittedName>
        <fullName evidence="2">Uncharacterized protein</fullName>
    </submittedName>
</protein>
<organism evidence="2 3">
    <name type="scientific">Bartonella alsatica</name>
    <dbReference type="NCBI Taxonomy" id="52764"/>
    <lineage>
        <taxon>Bacteria</taxon>
        <taxon>Pseudomonadati</taxon>
        <taxon>Pseudomonadota</taxon>
        <taxon>Alphaproteobacteria</taxon>
        <taxon>Hyphomicrobiales</taxon>
        <taxon>Bartonellaceae</taxon>
        <taxon>Bartonella</taxon>
    </lineage>
</organism>
<evidence type="ECO:0000256" key="1">
    <source>
        <dbReference type="SAM" id="Phobius"/>
    </source>
</evidence>
<dbReference type="RefSeq" id="WP_005865013.1">
    <property type="nucleotide sequence ID" value="NZ_CP058235.1"/>
</dbReference>
<feature type="transmembrane region" description="Helical" evidence="1">
    <location>
        <begin position="83"/>
        <end position="105"/>
    </location>
</feature>
<gene>
    <name evidence="2" type="ORF">HWV54_01150</name>
</gene>
<accession>A0ABX6QFD7</accession>
<keyword evidence="1" id="KW-1133">Transmembrane helix</keyword>
<reference evidence="2 3" key="1">
    <citation type="submission" date="2020-06" db="EMBL/GenBank/DDBJ databases">
        <title>Complete closed genome sequence of Bartonella alsatica CIP 105477.</title>
        <authorList>
            <person name="Thibau A."/>
            <person name="Schultze T.G."/>
            <person name="Kempf V.A.J."/>
        </authorList>
    </citation>
    <scope>NUCLEOTIDE SEQUENCE [LARGE SCALE GENOMIC DNA]</scope>
    <source>
        <strain evidence="2 3">CIP 105477</strain>
    </source>
</reference>
<dbReference type="Proteomes" id="UP000509443">
    <property type="component" value="Chromosome"/>
</dbReference>
<keyword evidence="3" id="KW-1185">Reference proteome</keyword>
<evidence type="ECO:0000313" key="3">
    <source>
        <dbReference type="Proteomes" id="UP000509443"/>
    </source>
</evidence>
<evidence type="ECO:0000313" key="2">
    <source>
        <dbReference type="EMBL" id="QLC51585.1"/>
    </source>
</evidence>
<keyword evidence="1" id="KW-0472">Membrane</keyword>
<dbReference type="EMBL" id="CP058235">
    <property type="protein sequence ID" value="QLC51585.1"/>
    <property type="molecule type" value="Genomic_DNA"/>
</dbReference>